<evidence type="ECO:0000259" key="1">
    <source>
        <dbReference type="SMART" id="SM00637"/>
    </source>
</evidence>
<name>A0A431V0A9_9GAMM</name>
<dbReference type="InterPro" id="IPR008965">
    <property type="entry name" value="CBM2/CBM3_carb-bd_dom_sf"/>
</dbReference>
<organism evidence="2 3">
    <name type="scientific">Halomonas nitroreducens</name>
    <dbReference type="NCBI Taxonomy" id="447425"/>
    <lineage>
        <taxon>Bacteria</taxon>
        <taxon>Pseudomonadati</taxon>
        <taxon>Pseudomonadota</taxon>
        <taxon>Gammaproteobacteria</taxon>
        <taxon>Oceanospirillales</taxon>
        <taxon>Halomonadaceae</taxon>
        <taxon>Halomonas</taxon>
    </lineage>
</organism>
<protein>
    <submittedName>
        <fullName evidence="2">Alginate biosynthesis protein</fullName>
    </submittedName>
</protein>
<dbReference type="InterPro" id="IPR001919">
    <property type="entry name" value="CBD2"/>
</dbReference>
<dbReference type="SUPFAM" id="SSF51126">
    <property type="entry name" value="Pectin lyase-like"/>
    <property type="match status" value="1"/>
</dbReference>
<dbReference type="SMART" id="SM00637">
    <property type="entry name" value="CBD_II"/>
    <property type="match status" value="2"/>
</dbReference>
<dbReference type="PRINTS" id="PR00313">
    <property type="entry name" value="CABNDNGRPT"/>
</dbReference>
<feature type="domain" description="CBM2" evidence="1">
    <location>
        <begin position="615"/>
        <end position="710"/>
    </location>
</feature>
<dbReference type="SUPFAM" id="SSF51120">
    <property type="entry name" value="beta-Roll"/>
    <property type="match status" value="1"/>
</dbReference>
<dbReference type="EMBL" id="RXNS01000016">
    <property type="protein sequence ID" value="RTR00506.1"/>
    <property type="molecule type" value="Genomic_DNA"/>
</dbReference>
<dbReference type="PROSITE" id="PS00330">
    <property type="entry name" value="HEMOLYSIN_CALCIUM"/>
    <property type="match status" value="1"/>
</dbReference>
<dbReference type="InterPro" id="IPR012291">
    <property type="entry name" value="CBM2_carb-bd_dom_sf"/>
</dbReference>
<sequence>MTTIDIDLSITADELQTLIDEAPSGATLRFAAGHYEFDDALTISRSDISLIGAGAGETMLTFTDSALSGNDYAIRLDGTEKTYERELAADISEGSRQLTLAEGHDLQVGDTLRIWQDNDDAFFDEIGDTSWRKVQYAELRTSMARIESVEGSTVTLDRGVHFDFEGGKTQVARMETVDNVSLEGFSVDFSLGSPEPGTFENTLEALTGYNAILLTGTTDTQLSDIRVNDGPSTAFRFSRTLDPVAEDLEAHGAFNKGSGGNGYAYELHESYDGQFTGLEDSGMRHSLVFASWRSSVGNEVEVAFTDRDINFHGGRDHDNSVRVLSSIRDPETDALSPALYVNEEGESFGAPTDPEANEVLFDYLIGSRRDDEVQGSDDGVYLNGGLGHDTLSGGNGDDLLQGGPGDDWYDGTDTLDGGQGIDTARYTGAFADHDIQFAESGVIITGQGSQDTLTDMEFAVFGDGITLHLESGNAFRGSPLEMPSPEDILSGGGDDPALKITSQVTSSWSSGYVAEVFVENVSDEAIVNPEVGFDLAADIDTLWNGDVTRATDRYWVRDDSDITLAPGDSWRFAYKAYGEESTPSQVAARDEDGQPLEILGKGGATPALLDDDAEMLVTGNVTSRWSSGYVAEVFVENVSDDEIIDPELAFDLPADIDTLWNGEVIEGVEGYRARDDSDLTLAPGETWRFAFKAYGEDTLPAEMTAQDAAGQALDVQVLGLGSTAIEEVAG</sequence>
<dbReference type="Pfam" id="PF00553">
    <property type="entry name" value="CBM_2"/>
    <property type="match status" value="2"/>
</dbReference>
<dbReference type="GO" id="GO:0004553">
    <property type="term" value="F:hydrolase activity, hydrolyzing O-glycosyl compounds"/>
    <property type="evidence" value="ECO:0007669"/>
    <property type="project" value="InterPro"/>
</dbReference>
<dbReference type="InterPro" id="IPR018511">
    <property type="entry name" value="Hemolysin-typ_Ca-bd_CS"/>
</dbReference>
<feature type="domain" description="CBM2" evidence="1">
    <location>
        <begin position="498"/>
        <end position="588"/>
    </location>
</feature>
<dbReference type="Gene3D" id="2.60.40.290">
    <property type="match status" value="2"/>
</dbReference>
<dbReference type="AlphaFoldDB" id="A0A431V0A9"/>
<dbReference type="SUPFAM" id="SSF49384">
    <property type="entry name" value="Carbohydrate-binding domain"/>
    <property type="match status" value="2"/>
</dbReference>
<comment type="caution">
    <text evidence="2">The sequence shown here is derived from an EMBL/GenBank/DDBJ whole genome shotgun (WGS) entry which is preliminary data.</text>
</comment>
<evidence type="ECO:0000313" key="2">
    <source>
        <dbReference type="EMBL" id="RTR00506.1"/>
    </source>
</evidence>
<dbReference type="GO" id="GO:0030247">
    <property type="term" value="F:polysaccharide binding"/>
    <property type="evidence" value="ECO:0007669"/>
    <property type="project" value="InterPro"/>
</dbReference>
<dbReference type="InterPro" id="IPR011050">
    <property type="entry name" value="Pectin_lyase_fold/virulence"/>
</dbReference>
<keyword evidence="3" id="KW-1185">Reference proteome</keyword>
<dbReference type="InterPro" id="IPR012334">
    <property type="entry name" value="Pectin_lyas_fold"/>
</dbReference>
<dbReference type="InterPro" id="IPR011049">
    <property type="entry name" value="Serralysin-like_metalloprot_C"/>
</dbReference>
<accession>A0A431V0A9</accession>
<dbReference type="Gene3D" id="2.150.10.10">
    <property type="entry name" value="Serralysin-like metalloprotease, C-terminal"/>
    <property type="match status" value="1"/>
</dbReference>
<dbReference type="Gene3D" id="2.160.20.10">
    <property type="entry name" value="Single-stranded right-handed beta-helix, Pectin lyase-like"/>
    <property type="match status" value="1"/>
</dbReference>
<dbReference type="OrthoDB" id="7786102at2"/>
<evidence type="ECO:0000313" key="3">
    <source>
        <dbReference type="Proteomes" id="UP000267400"/>
    </source>
</evidence>
<dbReference type="Proteomes" id="UP000267400">
    <property type="component" value="Unassembled WGS sequence"/>
</dbReference>
<dbReference type="RefSeq" id="WP_126485899.1">
    <property type="nucleotide sequence ID" value="NZ_RXNS01000016.1"/>
</dbReference>
<dbReference type="GO" id="GO:0005975">
    <property type="term" value="P:carbohydrate metabolic process"/>
    <property type="evidence" value="ECO:0007669"/>
    <property type="project" value="InterPro"/>
</dbReference>
<gene>
    <name evidence="2" type="ORF">EKG36_16010</name>
</gene>
<proteinExistence type="predicted"/>
<reference evidence="2 3" key="1">
    <citation type="submission" date="2018-12" db="EMBL/GenBank/DDBJ databases">
        <authorList>
            <person name="Yu L."/>
        </authorList>
    </citation>
    <scope>NUCLEOTIDE SEQUENCE [LARGE SCALE GENOMIC DNA]</scope>
    <source>
        <strain evidence="2 3">11S</strain>
    </source>
</reference>